<feature type="signal peptide" evidence="1">
    <location>
        <begin position="1"/>
        <end position="19"/>
    </location>
</feature>
<evidence type="ECO:0000313" key="5">
    <source>
        <dbReference type="WBParaSite" id="SBAD_0001014101-mRNA-1"/>
    </source>
</evidence>
<evidence type="ECO:0000256" key="1">
    <source>
        <dbReference type="SAM" id="SignalP"/>
    </source>
</evidence>
<proteinExistence type="predicted"/>
<dbReference type="EMBL" id="UZAM01013173">
    <property type="protein sequence ID" value="VDP26044.1"/>
    <property type="molecule type" value="Genomic_DNA"/>
</dbReference>
<evidence type="ECO:0000259" key="2">
    <source>
        <dbReference type="Pfam" id="PF12584"/>
    </source>
</evidence>
<name>A0A183J1P3_9BILA</name>
<keyword evidence="4" id="KW-1185">Reference proteome</keyword>
<reference evidence="3 4" key="2">
    <citation type="submission" date="2018-11" db="EMBL/GenBank/DDBJ databases">
        <authorList>
            <consortium name="Pathogen Informatics"/>
        </authorList>
    </citation>
    <scope>NUCLEOTIDE SEQUENCE [LARGE SCALE GENOMIC DNA]</scope>
</reference>
<dbReference type="InterPro" id="IPR022233">
    <property type="entry name" value="TRAPPC10/Trs130_C"/>
</dbReference>
<dbReference type="WBParaSite" id="SBAD_0001014101-mRNA-1">
    <property type="protein sequence ID" value="SBAD_0001014101-mRNA-1"/>
    <property type="gene ID" value="SBAD_0001014101"/>
</dbReference>
<evidence type="ECO:0000313" key="4">
    <source>
        <dbReference type="Proteomes" id="UP000270296"/>
    </source>
</evidence>
<organism evidence="5">
    <name type="scientific">Soboliphyme baturini</name>
    <dbReference type="NCBI Taxonomy" id="241478"/>
    <lineage>
        <taxon>Eukaryota</taxon>
        <taxon>Metazoa</taxon>
        <taxon>Ecdysozoa</taxon>
        <taxon>Nematoda</taxon>
        <taxon>Enoplea</taxon>
        <taxon>Dorylaimia</taxon>
        <taxon>Dioctophymatida</taxon>
        <taxon>Dioctophymatoidea</taxon>
        <taxon>Soboliphymatidae</taxon>
        <taxon>Soboliphyme</taxon>
    </lineage>
</organism>
<sequence>MAIFVESLDAALMLLVTEGMVPSDECFVHAIQDEEEKTGDGSRNVRNLRRTLTKDGPHAACCSLSVFCLLTDQGGKEATQIRITFDDVASKFVVPVKPAFSWVAKRAIIGCQYRLLMVTITNVCCYEINIDTVSLKAVLPESAETSPMLLNKVLKPLQHNCPQVLLWKTFGCSGTTYVLTFNYWLSTGNEVYSYESKVVTDVHATIEACCQVTSQSIVCRVNSPCDFVVSLKTEELLLRSAELRVELVADEDHWTCLENPPKLTVRLKENGLGQATFRMMPIRSGYLVIPSVNVSLVDRSAALGTCQVYVRSVAKQVHVLAPLMKGVDVKRRT</sequence>
<dbReference type="OrthoDB" id="10256906at2759"/>
<dbReference type="Pfam" id="PF12584">
    <property type="entry name" value="TRAPPC10"/>
    <property type="match status" value="1"/>
</dbReference>
<dbReference type="AlphaFoldDB" id="A0A183J1P3"/>
<reference evidence="5" key="1">
    <citation type="submission" date="2016-06" db="UniProtKB">
        <authorList>
            <consortium name="WormBaseParasite"/>
        </authorList>
    </citation>
    <scope>IDENTIFICATION</scope>
</reference>
<feature type="chain" id="PRO_5043140340" evidence="1">
    <location>
        <begin position="20"/>
        <end position="333"/>
    </location>
</feature>
<dbReference type="Proteomes" id="UP000270296">
    <property type="component" value="Unassembled WGS sequence"/>
</dbReference>
<keyword evidence="1" id="KW-0732">Signal</keyword>
<accession>A0A183J1P3</accession>
<evidence type="ECO:0000313" key="3">
    <source>
        <dbReference type="EMBL" id="VDP26044.1"/>
    </source>
</evidence>
<gene>
    <name evidence="3" type="ORF">SBAD_LOCUS9791</name>
</gene>
<protein>
    <submittedName>
        <fullName evidence="5">TRAPPC10 domain-containing protein</fullName>
    </submittedName>
</protein>
<feature type="domain" description="TRAPPC10/Trs130 C-terminal" evidence="2">
    <location>
        <begin position="198"/>
        <end position="320"/>
    </location>
</feature>